<dbReference type="AlphaFoldDB" id="A0A1D2MJQ4"/>
<feature type="region of interest" description="Disordered" evidence="3">
    <location>
        <begin position="686"/>
        <end position="732"/>
    </location>
</feature>
<dbReference type="Proteomes" id="UP000094527">
    <property type="component" value="Unassembled WGS sequence"/>
</dbReference>
<dbReference type="InterPro" id="IPR051482">
    <property type="entry name" value="Cholesterol_transport"/>
</dbReference>
<feature type="compositionally biased region" description="Low complexity" evidence="3">
    <location>
        <begin position="720"/>
        <end position="732"/>
    </location>
</feature>
<evidence type="ECO:0000256" key="2">
    <source>
        <dbReference type="ARBA" id="ARBA00023136"/>
    </source>
</evidence>
<feature type="compositionally biased region" description="Polar residues" evidence="3">
    <location>
        <begin position="7"/>
        <end position="19"/>
    </location>
</feature>
<sequence>MAASAIESKNVQRYQQRSVSHAGFVDTVVSTDDSGHVKVGPRDSSASPSSSSSVLNANNNKLSPSYAENLSFHPLKSYRTGKISESSMSIMTEAEPIFTSDESPTRRNNNRNFLLDSKPIRASKSTLDLPSITQEDFVSESQYKKEKLRLKLSSSDIVYDEERKRQRGSASASPSPSPSPATTPKSLPDADNTNDGGNGDSHKSRTKKKSLKLKTKLKDKENKGSPLSPGIGKVCAGEIGPAIAVGLNIGSSIVTSNGIPITSEQLLKDANIVPLPVPVLPMTIDPSDSSDTEAVLESELRKELSPISVVVPVPSPLSEAIDSGSEAAVSTVPPVCPVDHSNGKETMNTVIPCNIDQLFTMLFTNSKFYLDFQLSRKTCDINQSDWQLGDRSQKTRQLTITYKNTLVPESRPGLLYAIQSESVNAGIPYADAFAVNCHYCLSKISTTESKLIVISKVIYKKSTWAKTFIEKNSMAALNDFFSHLERALKEECAKMVMIGGITPTSPIVSNLPRRRHPRKKCRAPDIPVSALTRPLVETSIIHPGVRQAAASAATAEVMSETTGESVESSKTMKVILTVLGFLLLLNAFLYYKLSNLETSANTSLMFPPRVQFTGSIPQTHQEWLVLLQQQETLHRSEVHGWHEILGSAIGILHQAEKDLESLKKHISTYGSTNHVVKVAPPIQRESLDMSSANVKKSPQRNMDTPEASEEITVKQAQQENNNNDKNVVSNSE</sequence>
<dbReference type="PROSITE" id="PS51778">
    <property type="entry name" value="VAST"/>
    <property type="match status" value="1"/>
</dbReference>
<feature type="compositionally biased region" description="Polar residues" evidence="3">
    <location>
        <begin position="688"/>
        <end position="702"/>
    </location>
</feature>
<dbReference type="GO" id="GO:0120015">
    <property type="term" value="F:sterol transfer activity"/>
    <property type="evidence" value="ECO:0007669"/>
    <property type="project" value="TreeGrafter"/>
</dbReference>
<dbReference type="GO" id="GO:0140268">
    <property type="term" value="C:endoplasmic reticulum-plasma membrane contact site"/>
    <property type="evidence" value="ECO:0007669"/>
    <property type="project" value="TreeGrafter"/>
</dbReference>
<protein>
    <submittedName>
        <fullName evidence="5">GRAM domain-containing protein 1B</fullName>
    </submittedName>
</protein>
<dbReference type="InterPro" id="IPR031968">
    <property type="entry name" value="VASt"/>
</dbReference>
<evidence type="ECO:0000256" key="1">
    <source>
        <dbReference type="ARBA" id="ARBA00004370"/>
    </source>
</evidence>
<feature type="compositionally biased region" description="Low complexity" evidence="3">
    <location>
        <begin position="44"/>
        <end position="60"/>
    </location>
</feature>
<dbReference type="Pfam" id="PF16016">
    <property type="entry name" value="VASt"/>
    <property type="match status" value="1"/>
</dbReference>
<dbReference type="STRING" id="48709.A0A1D2MJQ4"/>
<gene>
    <name evidence="5" type="ORF">Ocin01_13411</name>
</gene>
<evidence type="ECO:0000313" key="6">
    <source>
        <dbReference type="Proteomes" id="UP000094527"/>
    </source>
</evidence>
<accession>A0A1D2MJQ4</accession>
<evidence type="ECO:0000256" key="3">
    <source>
        <dbReference type="SAM" id="MobiDB-lite"/>
    </source>
</evidence>
<dbReference type="PANTHER" id="PTHR23319:SF4">
    <property type="entry name" value="GRAM DOMAIN CONTAINING 1B, ISOFORM E"/>
    <property type="match status" value="1"/>
</dbReference>
<dbReference type="GO" id="GO:0032366">
    <property type="term" value="P:intracellular sterol transport"/>
    <property type="evidence" value="ECO:0007669"/>
    <property type="project" value="TreeGrafter"/>
</dbReference>
<evidence type="ECO:0000259" key="4">
    <source>
        <dbReference type="PROSITE" id="PS51778"/>
    </source>
</evidence>
<dbReference type="EMBL" id="LJIJ01001033">
    <property type="protein sequence ID" value="ODM93267.1"/>
    <property type="molecule type" value="Genomic_DNA"/>
</dbReference>
<feature type="region of interest" description="Disordered" evidence="3">
    <location>
        <begin position="1"/>
        <end position="60"/>
    </location>
</feature>
<keyword evidence="2" id="KW-0472">Membrane</keyword>
<name>A0A1D2MJQ4_ORCCI</name>
<keyword evidence="6" id="KW-1185">Reference proteome</keyword>
<feature type="region of interest" description="Disordered" evidence="3">
    <location>
        <begin position="159"/>
        <end position="231"/>
    </location>
</feature>
<proteinExistence type="predicted"/>
<feature type="compositionally biased region" description="Basic residues" evidence="3">
    <location>
        <begin position="204"/>
        <end position="215"/>
    </location>
</feature>
<comment type="caution">
    <text evidence="5">The sequence shown here is derived from an EMBL/GenBank/DDBJ whole genome shotgun (WGS) entry which is preliminary data.</text>
</comment>
<dbReference type="GO" id="GO:0005789">
    <property type="term" value="C:endoplasmic reticulum membrane"/>
    <property type="evidence" value="ECO:0007669"/>
    <property type="project" value="TreeGrafter"/>
</dbReference>
<reference evidence="5 6" key="1">
    <citation type="journal article" date="2016" name="Genome Biol. Evol.">
        <title>Gene Family Evolution Reflects Adaptation to Soil Environmental Stressors in the Genome of the Collembolan Orchesella cincta.</title>
        <authorList>
            <person name="Faddeeva-Vakhrusheva A."/>
            <person name="Derks M.F."/>
            <person name="Anvar S.Y."/>
            <person name="Agamennone V."/>
            <person name="Suring W."/>
            <person name="Smit S."/>
            <person name="van Straalen N.M."/>
            <person name="Roelofs D."/>
        </authorList>
    </citation>
    <scope>NUCLEOTIDE SEQUENCE [LARGE SCALE GENOMIC DNA]</scope>
    <source>
        <tissue evidence="5">Mixed pool</tissue>
    </source>
</reference>
<dbReference type="GO" id="GO:0005886">
    <property type="term" value="C:plasma membrane"/>
    <property type="evidence" value="ECO:0007669"/>
    <property type="project" value="TreeGrafter"/>
</dbReference>
<dbReference type="PANTHER" id="PTHR23319">
    <property type="entry name" value="GRAM DOMAIN CONTAINING 1B, ISOFORM E"/>
    <property type="match status" value="1"/>
</dbReference>
<comment type="subcellular location">
    <subcellularLocation>
        <location evidence="1">Membrane</location>
    </subcellularLocation>
</comment>
<dbReference type="GO" id="GO:0032934">
    <property type="term" value="F:sterol binding"/>
    <property type="evidence" value="ECO:0007669"/>
    <property type="project" value="TreeGrafter"/>
</dbReference>
<evidence type="ECO:0000313" key="5">
    <source>
        <dbReference type="EMBL" id="ODM93267.1"/>
    </source>
</evidence>
<dbReference type="OrthoDB" id="2162691at2759"/>
<organism evidence="5 6">
    <name type="scientific">Orchesella cincta</name>
    <name type="common">Springtail</name>
    <name type="synonym">Podura cincta</name>
    <dbReference type="NCBI Taxonomy" id="48709"/>
    <lineage>
        <taxon>Eukaryota</taxon>
        <taxon>Metazoa</taxon>
        <taxon>Ecdysozoa</taxon>
        <taxon>Arthropoda</taxon>
        <taxon>Hexapoda</taxon>
        <taxon>Collembola</taxon>
        <taxon>Entomobryomorpha</taxon>
        <taxon>Entomobryoidea</taxon>
        <taxon>Orchesellidae</taxon>
        <taxon>Orchesellinae</taxon>
        <taxon>Orchesella</taxon>
    </lineage>
</organism>
<feature type="domain" description="VASt" evidence="4">
    <location>
        <begin position="342"/>
        <end position="496"/>
    </location>
</feature>